<dbReference type="InterPro" id="IPR036691">
    <property type="entry name" value="Endo/exonu/phosph_ase_sf"/>
</dbReference>
<comment type="caution">
    <text evidence="3">The sequence shown here is derived from an EMBL/GenBank/DDBJ whole genome shotgun (WGS) entry which is preliminary data.</text>
</comment>
<dbReference type="GO" id="GO:0004527">
    <property type="term" value="F:exonuclease activity"/>
    <property type="evidence" value="ECO:0007669"/>
    <property type="project" value="UniProtKB-KW"/>
</dbReference>
<keyword evidence="1" id="KW-0812">Transmembrane</keyword>
<sequence length="370" mass="42357">MKKTKAKLSFLTKFMLFLNSIAVLAMLLAYLAPVTDPRTLWPIAFFGLAYPPVLVLNILFVVYWFIVRVKFAIISLLTILVGYNILFKNIGFHFGNKNLSERSANQLRILTYNVHNFKKEGLNENDTTRHGILQVIKNVNPDIVGMQEFFTRKRGRYAMSDSIADLLQTKYLHFEPNMQTDIEKMGMCIFSRYPIVAKGSVAISPPGMGNQCIYVDVKTNNQIIRFYSVHLQSIRFEAEDYRYIDTITKKGKADIASTRRLGGKLKRAFIKRAEQVLLVKEHAAQCPYPYIISGDFNDTPTSFAVNQMGKGIKNTFREKGLGLGRTYNGDFPNYQIDYIMANNSFDVLNYKIIQQKLSDHYPVYADLALQ</sequence>
<keyword evidence="3" id="KW-0255">Endonuclease</keyword>
<evidence type="ECO:0000256" key="1">
    <source>
        <dbReference type="SAM" id="Phobius"/>
    </source>
</evidence>
<feature type="transmembrane region" description="Helical" evidence="1">
    <location>
        <begin position="12"/>
        <end position="31"/>
    </location>
</feature>
<dbReference type="GO" id="GO:0006506">
    <property type="term" value="P:GPI anchor biosynthetic process"/>
    <property type="evidence" value="ECO:0007669"/>
    <property type="project" value="TreeGrafter"/>
</dbReference>
<evidence type="ECO:0000313" key="4">
    <source>
        <dbReference type="Proteomes" id="UP000242687"/>
    </source>
</evidence>
<dbReference type="InterPro" id="IPR005135">
    <property type="entry name" value="Endo/exonuclease/phosphatase"/>
</dbReference>
<name>A0A2H9VT01_9SPHI</name>
<feature type="transmembrane region" description="Helical" evidence="1">
    <location>
        <begin position="43"/>
        <end position="66"/>
    </location>
</feature>
<dbReference type="PANTHER" id="PTHR14859:SF15">
    <property type="entry name" value="ENDONUCLEASE_EXONUCLEASE_PHOSPHATASE DOMAIN-CONTAINING PROTEIN"/>
    <property type="match status" value="1"/>
</dbReference>
<proteinExistence type="predicted"/>
<feature type="domain" description="Endonuclease/exonuclease/phosphatase" evidence="2">
    <location>
        <begin position="110"/>
        <end position="360"/>
    </location>
</feature>
<reference evidence="3 4" key="1">
    <citation type="submission" date="2017-11" db="EMBL/GenBank/DDBJ databases">
        <title>Genomic Encyclopedia of Archaeal and Bacterial Type Strains, Phase II (KMG-II): From Individual Species to Whole Genera.</title>
        <authorList>
            <person name="Goeker M."/>
        </authorList>
    </citation>
    <scope>NUCLEOTIDE SEQUENCE [LARGE SCALE GENOMIC DNA]</scope>
    <source>
        <strain evidence="3 4">DSM 28175</strain>
    </source>
</reference>
<dbReference type="Pfam" id="PF03372">
    <property type="entry name" value="Exo_endo_phos"/>
    <property type="match status" value="1"/>
</dbReference>
<dbReference type="PANTHER" id="PTHR14859">
    <property type="entry name" value="CALCOFLUOR WHITE HYPERSENSITIVE PROTEIN PRECURSOR"/>
    <property type="match status" value="1"/>
</dbReference>
<keyword evidence="1" id="KW-1133">Transmembrane helix</keyword>
<feature type="transmembrane region" description="Helical" evidence="1">
    <location>
        <begin position="73"/>
        <end position="94"/>
    </location>
</feature>
<dbReference type="InterPro" id="IPR051916">
    <property type="entry name" value="GPI-anchor_lipid_remodeler"/>
</dbReference>
<dbReference type="RefSeq" id="WP_100340169.1">
    <property type="nucleotide sequence ID" value="NZ_PGFJ01000001.1"/>
</dbReference>
<accession>A0A2H9VT01</accession>
<protein>
    <submittedName>
        <fullName evidence="3">Endonuclease/exonuclease/phosphatase family metal-dependent hydrolase</fullName>
    </submittedName>
</protein>
<evidence type="ECO:0000313" key="3">
    <source>
        <dbReference type="EMBL" id="PJJ83943.1"/>
    </source>
</evidence>
<evidence type="ECO:0000259" key="2">
    <source>
        <dbReference type="Pfam" id="PF03372"/>
    </source>
</evidence>
<keyword evidence="3" id="KW-0540">Nuclease</keyword>
<dbReference type="Gene3D" id="3.60.10.10">
    <property type="entry name" value="Endonuclease/exonuclease/phosphatase"/>
    <property type="match status" value="1"/>
</dbReference>
<gene>
    <name evidence="3" type="ORF">CLV57_0939</name>
</gene>
<dbReference type="GO" id="GO:0004519">
    <property type="term" value="F:endonuclease activity"/>
    <property type="evidence" value="ECO:0007669"/>
    <property type="project" value="UniProtKB-KW"/>
</dbReference>
<dbReference type="SUPFAM" id="SSF56219">
    <property type="entry name" value="DNase I-like"/>
    <property type="match status" value="1"/>
</dbReference>
<dbReference type="GO" id="GO:0016020">
    <property type="term" value="C:membrane"/>
    <property type="evidence" value="ECO:0007669"/>
    <property type="project" value="GOC"/>
</dbReference>
<dbReference type="Proteomes" id="UP000242687">
    <property type="component" value="Unassembled WGS sequence"/>
</dbReference>
<keyword evidence="3" id="KW-0269">Exonuclease</keyword>
<dbReference type="AlphaFoldDB" id="A0A2H9VT01"/>
<organism evidence="3 4">
    <name type="scientific">Mucilaginibacter auburnensis</name>
    <dbReference type="NCBI Taxonomy" id="1457233"/>
    <lineage>
        <taxon>Bacteria</taxon>
        <taxon>Pseudomonadati</taxon>
        <taxon>Bacteroidota</taxon>
        <taxon>Sphingobacteriia</taxon>
        <taxon>Sphingobacteriales</taxon>
        <taxon>Sphingobacteriaceae</taxon>
        <taxon>Mucilaginibacter</taxon>
    </lineage>
</organism>
<dbReference type="CDD" id="cd09084">
    <property type="entry name" value="EEP-2"/>
    <property type="match status" value="1"/>
</dbReference>
<keyword evidence="3" id="KW-0378">Hydrolase</keyword>
<keyword evidence="4" id="KW-1185">Reference proteome</keyword>
<dbReference type="EMBL" id="PGFJ01000001">
    <property type="protein sequence ID" value="PJJ83943.1"/>
    <property type="molecule type" value="Genomic_DNA"/>
</dbReference>
<keyword evidence="1" id="KW-0472">Membrane</keyword>
<dbReference type="OrthoDB" id="635146at2"/>